<sequence>MSPQSKQSNNITDKGEDSTKMVQQESLKDPERASKGNGIGGKSGKGTKKVDLEAGDFLDGDDDDTMVDSSDMLSEELKVLGEDDSKVMQAQQSDGIVLIIKANMAILLVAIVLLILGLAGFFDGSIPGDTVDGKEPNLSGSPTLGQIKERGTLRCVGNWAANAPISRFDDALCEVIAAAASVKVEFVNSAKEHLFSDLQQGKLDLITSATHRTMEREVFETSQQTKSGFSFSMPYLYGGLRVGGDPFFVDCAEDNFRNWNECSDLKVCVDATNADDMDVLAHHLPQSHIVPYDTEDLRHDILGRDCNVIVMSGFDSVEQLLLEYAVSKGHEDVKIGTRYFSKHPISIVTRSKDPVFSDFVNTVLQVLLAAEKRGITQEVADLFPYTELFGPEYRKMSTHALERLGNFQELFHHTMPMFSPRAGLNKINDGTTGLLYTPPLGDIEKERGAEVPLGPILQGVLDRGQLRCGVRPSRPGFCTTQVESTPDDTLASFSGMDVDYCRALAASLFQGDANAVAFVKLDGPAEGYQLLASSEIDVMAGAEWNLRDDVKEPTTNVGYAFTSPYFYAKVRRVGRQDNYCLVTRQEDHDWASFVSWAVSAMVHAESKGISQQTSGQMNEVFAFGEGFHRMFRDAVQAIGNYAEVYDRNMANIMPREGRNLLNANPETTAQHYILPGVLE</sequence>
<feature type="compositionally biased region" description="Polar residues" evidence="4">
    <location>
        <begin position="1"/>
        <end position="12"/>
    </location>
</feature>
<feature type="region of interest" description="Disordered" evidence="4">
    <location>
        <begin position="1"/>
        <end position="64"/>
    </location>
</feature>
<keyword evidence="7" id="KW-1185">Reference proteome</keyword>
<evidence type="ECO:0000256" key="5">
    <source>
        <dbReference type="SAM" id="Phobius"/>
    </source>
</evidence>
<comment type="caution">
    <text evidence="6">The sequence shown here is derived from an EMBL/GenBank/DDBJ whole genome shotgun (WGS) entry which is preliminary data.</text>
</comment>
<feature type="transmembrane region" description="Helical" evidence="5">
    <location>
        <begin position="96"/>
        <end position="122"/>
    </location>
</feature>
<keyword evidence="5" id="KW-0812">Transmembrane</keyword>
<keyword evidence="5" id="KW-1133">Transmembrane helix</keyword>
<dbReference type="EMBL" id="CAICTM010000231">
    <property type="protein sequence ID" value="CAB9505458.1"/>
    <property type="molecule type" value="Genomic_DNA"/>
</dbReference>
<keyword evidence="5" id="KW-0472">Membrane</keyword>
<feature type="compositionally biased region" description="Acidic residues" evidence="4">
    <location>
        <begin position="53"/>
        <end position="64"/>
    </location>
</feature>
<dbReference type="GO" id="GO:0006865">
    <property type="term" value="P:amino acid transport"/>
    <property type="evidence" value="ECO:0007669"/>
    <property type="project" value="TreeGrafter"/>
</dbReference>
<dbReference type="Gene3D" id="3.40.190.10">
    <property type="entry name" value="Periplasmic binding protein-like II"/>
    <property type="match status" value="3"/>
</dbReference>
<organism evidence="6 7">
    <name type="scientific">Seminavis robusta</name>
    <dbReference type="NCBI Taxonomy" id="568900"/>
    <lineage>
        <taxon>Eukaryota</taxon>
        <taxon>Sar</taxon>
        <taxon>Stramenopiles</taxon>
        <taxon>Ochrophyta</taxon>
        <taxon>Bacillariophyta</taxon>
        <taxon>Bacillariophyceae</taxon>
        <taxon>Bacillariophycidae</taxon>
        <taxon>Naviculales</taxon>
        <taxon>Naviculaceae</taxon>
        <taxon>Seminavis</taxon>
    </lineage>
</organism>
<dbReference type="InterPro" id="IPR051455">
    <property type="entry name" value="Bact_solute-bind_prot3"/>
</dbReference>
<dbReference type="Proteomes" id="UP001153069">
    <property type="component" value="Unassembled WGS sequence"/>
</dbReference>
<dbReference type="SUPFAM" id="SSF53850">
    <property type="entry name" value="Periplasmic binding protein-like II"/>
    <property type="match status" value="2"/>
</dbReference>
<name>A0A9N8DM03_9STRA</name>
<comment type="similarity">
    <text evidence="1">Belongs to the bacterial solute-binding protein 3 family.</text>
</comment>
<keyword evidence="2" id="KW-0813">Transport</keyword>
<proteinExistence type="inferred from homology"/>
<accession>A0A9N8DM03</accession>
<keyword evidence="3" id="KW-0732">Signal</keyword>
<reference evidence="6" key="1">
    <citation type="submission" date="2020-06" db="EMBL/GenBank/DDBJ databases">
        <authorList>
            <consortium name="Plant Systems Biology data submission"/>
        </authorList>
    </citation>
    <scope>NUCLEOTIDE SEQUENCE</scope>
    <source>
        <strain evidence="6">D6</strain>
    </source>
</reference>
<evidence type="ECO:0000313" key="7">
    <source>
        <dbReference type="Proteomes" id="UP001153069"/>
    </source>
</evidence>
<protein>
    <submittedName>
        <fullName evidence="6">Extracellular solute-binding protein</fullName>
    </submittedName>
</protein>
<dbReference type="PANTHER" id="PTHR30085:SF6">
    <property type="entry name" value="ABC TRANSPORTER GLUTAMINE-BINDING PROTEIN GLNH"/>
    <property type="match status" value="1"/>
</dbReference>
<evidence type="ECO:0000256" key="2">
    <source>
        <dbReference type="ARBA" id="ARBA00022448"/>
    </source>
</evidence>
<evidence type="ECO:0000256" key="1">
    <source>
        <dbReference type="ARBA" id="ARBA00010333"/>
    </source>
</evidence>
<evidence type="ECO:0000256" key="4">
    <source>
        <dbReference type="SAM" id="MobiDB-lite"/>
    </source>
</evidence>
<evidence type="ECO:0000256" key="3">
    <source>
        <dbReference type="ARBA" id="ARBA00022729"/>
    </source>
</evidence>
<dbReference type="PANTHER" id="PTHR30085">
    <property type="entry name" value="AMINO ACID ABC TRANSPORTER PERMEASE"/>
    <property type="match status" value="1"/>
</dbReference>
<dbReference type="AlphaFoldDB" id="A0A9N8DM03"/>
<gene>
    <name evidence="6" type="ORF">SEMRO_232_G093770.1</name>
</gene>
<evidence type="ECO:0000313" key="6">
    <source>
        <dbReference type="EMBL" id="CAB9505458.1"/>
    </source>
</evidence>